<feature type="domain" description="Mannosylglycerate hydrolase MGH1-like glycoside hydrolase" evidence="5">
    <location>
        <begin position="619"/>
        <end position="911"/>
    </location>
</feature>
<evidence type="ECO:0000256" key="1">
    <source>
        <dbReference type="ARBA" id="ARBA00010833"/>
    </source>
</evidence>
<dbReference type="SUPFAM" id="SSF48208">
    <property type="entry name" value="Six-hairpin glycosidases"/>
    <property type="match status" value="1"/>
</dbReference>
<dbReference type="SUPFAM" id="SSF49785">
    <property type="entry name" value="Galactose-binding domain-like"/>
    <property type="match status" value="1"/>
</dbReference>
<evidence type="ECO:0000313" key="7">
    <source>
        <dbReference type="Proteomes" id="UP000052020"/>
    </source>
</evidence>
<dbReference type="GO" id="GO:0006487">
    <property type="term" value="P:protein N-linked glycosylation"/>
    <property type="evidence" value="ECO:0007669"/>
    <property type="project" value="TreeGrafter"/>
</dbReference>
<dbReference type="Pfam" id="PF22422">
    <property type="entry name" value="MGH1-like_GH"/>
    <property type="match status" value="1"/>
</dbReference>
<comment type="caution">
    <text evidence="6">The sequence shown here is derived from an EMBL/GenBank/DDBJ whole genome shotgun (WGS) entry which is preliminary data.</text>
</comment>
<dbReference type="Pfam" id="PF03633">
    <property type="entry name" value="Glyco_hydro_65C"/>
    <property type="match status" value="1"/>
</dbReference>
<feature type="domain" description="Glycoside hydrolase family 65 C-terminal" evidence="4">
    <location>
        <begin position="932"/>
        <end position="964"/>
    </location>
</feature>
<dbReference type="InterPro" id="IPR012341">
    <property type="entry name" value="6hp_glycosidase-like_sf"/>
</dbReference>
<evidence type="ECO:0000256" key="3">
    <source>
        <dbReference type="ARBA" id="ARBA00023295"/>
    </source>
</evidence>
<evidence type="ECO:0000259" key="5">
    <source>
        <dbReference type="Pfam" id="PF22422"/>
    </source>
</evidence>
<dbReference type="InterPro" id="IPR054491">
    <property type="entry name" value="MGH1-like_GH"/>
</dbReference>
<dbReference type="Gene3D" id="2.60.420.10">
    <property type="entry name" value="Maltose phosphorylase, domain 3"/>
    <property type="match status" value="1"/>
</dbReference>
<evidence type="ECO:0008006" key="8">
    <source>
        <dbReference type="Google" id="ProtNLM"/>
    </source>
</evidence>
<dbReference type="GO" id="GO:0004573">
    <property type="term" value="F:Glc3Man9GlcNAc2 oligosaccharide glucosidase activity"/>
    <property type="evidence" value="ECO:0007669"/>
    <property type="project" value="InterPro"/>
</dbReference>
<proteinExistence type="inferred from homology"/>
<dbReference type="InterPro" id="IPR005194">
    <property type="entry name" value="Glyco_hydro_65_C"/>
</dbReference>
<dbReference type="GO" id="GO:0009311">
    <property type="term" value="P:oligosaccharide metabolic process"/>
    <property type="evidence" value="ECO:0007669"/>
    <property type="project" value="InterPro"/>
</dbReference>
<sequence length="1054" mass="117450">MDDLRPRRVPCTRNLAHAVAAAMLGLLCLGLWGSSAAPGEGEAMWLWQEGEHYTAQRGSTGADRKRAATRGVCLGSGWGASVDHYAEYPIEWPRAADARLILRYAREFAGSATLQVRLDGEPVGGLVGLESTGGWGDDGTHWRWHKVALGRLAAGQHAILLEIEAEASNVNIDGFFIADPRFGAPPDTDALRALLTRRLHETVAAEPVEVRTLLLPPIARKEPVTEYRSLRDTIAALPDDLRYVIEKTARKANCYLLKAFDVGQPTKYASDFVWHDLRKEKAWQLPFGGCLGVVNPNSDLNYLIGFASGGGRARFHFPASPTLHLIDALGYRCSAAPRVEAQVTFIPVAGDTLQVVVALRNTGPGARTVSVVQAVARQPLSLTPSQRYGGVTVTAGRMRWAGHDPGNDVAMAVLDEWTPAADERVGALVATLAASEPSASVTMSDEPNGKPWSDGELGACQVRYEVKLPARGERVVVLALNMRRFSEHEGAPTSRGTVFYPKETEAEAMAESARLAVATLGNDWRRSLRDRIARYRDLPVIALPRPTWIADYYACLELPRANTFSPWGTIKHPYYNFCRAHGHEPYGWWSYGMHGHEHLSTFVTNVTRPELSAFHLRGHFQNQSADGGFPYGVNHQSRPGEHTSGATCPFIAWEAWTAYLWSGDRDFLRDAYQACLRDYGDFWLGTRDRTGEGLVHWANWWETVRDDPDLPTWTLSGGAEKQEALDLNCYLLVVERTLAEMARELGNQDEERAYLAAADKRVRLMNAYMWDARDRCYYGISEIFPDDKVNVKDISTLFPLWAGLATAERADALVAHLQDPASLGTAYPVPTLAKDEPLFGAQWHWHGSNWVEMSWLPILGLQRYGYYDEAARLAEINTRMVFDTIDKISHFREYFNSITGEGVGLYDYIWTAMPAIFITQIFFGIEPTAVGLRVMPALPEGWDDISIGSLKVRGRRVSVRVTRDPKATETRAKVNGRTWPVEGGRGVFVPWDKIGRRVSVDIVQPTRIAEIHQPPWPLPHLDHPRVPPHPRLRDQALIDATRADADRAHRELKK</sequence>
<protein>
    <recommendedName>
        <fullName evidence="8">CBM6 domain-containing protein</fullName>
    </recommendedName>
</protein>
<dbReference type="PANTHER" id="PTHR10412:SF11">
    <property type="entry name" value="MANNOSYL-OLIGOSACCHARIDE GLUCOSIDASE"/>
    <property type="match status" value="1"/>
</dbReference>
<gene>
    <name evidence="6" type="ORF">AMK68_01360</name>
</gene>
<dbReference type="PANTHER" id="PTHR10412">
    <property type="entry name" value="MANNOSYL-OLIGOSACCHARIDE GLUCOSIDASE"/>
    <property type="match status" value="1"/>
</dbReference>
<evidence type="ECO:0000259" key="4">
    <source>
        <dbReference type="Pfam" id="PF03633"/>
    </source>
</evidence>
<dbReference type="InterPro" id="IPR008928">
    <property type="entry name" value="6-hairpin_glycosidase_sf"/>
</dbReference>
<dbReference type="Gene3D" id="2.60.120.260">
    <property type="entry name" value="Galactose-binding domain-like"/>
    <property type="match status" value="1"/>
</dbReference>
<dbReference type="EMBL" id="LIZY01000021">
    <property type="protein sequence ID" value="KPJ64550.1"/>
    <property type="molecule type" value="Genomic_DNA"/>
</dbReference>
<evidence type="ECO:0000313" key="6">
    <source>
        <dbReference type="EMBL" id="KPJ64550.1"/>
    </source>
</evidence>
<accession>A0A0S7XQA2</accession>
<organism evidence="6 7">
    <name type="scientific">candidate division KD3-62 bacterium DG_56</name>
    <dbReference type="NCBI Taxonomy" id="1704032"/>
    <lineage>
        <taxon>Bacteria</taxon>
        <taxon>candidate division KD3-62</taxon>
    </lineage>
</organism>
<dbReference type="InterPro" id="IPR008979">
    <property type="entry name" value="Galactose-bd-like_sf"/>
</dbReference>
<keyword evidence="3" id="KW-0326">Glycosidase</keyword>
<keyword evidence="2" id="KW-0378">Hydrolase</keyword>
<dbReference type="Gene3D" id="1.50.10.10">
    <property type="match status" value="1"/>
</dbReference>
<name>A0A0S7XQA2_9BACT</name>
<dbReference type="InterPro" id="IPR004888">
    <property type="entry name" value="Glycoside_hydrolase_63"/>
</dbReference>
<dbReference type="AlphaFoldDB" id="A0A0S7XQA2"/>
<evidence type="ECO:0000256" key="2">
    <source>
        <dbReference type="ARBA" id="ARBA00022801"/>
    </source>
</evidence>
<dbReference type="Proteomes" id="UP000052020">
    <property type="component" value="Unassembled WGS sequence"/>
</dbReference>
<comment type="similarity">
    <text evidence="1">Belongs to the glycosyl hydrolase 63 family.</text>
</comment>
<reference evidence="6 7" key="1">
    <citation type="journal article" date="2015" name="Microbiome">
        <title>Genomic resolution of linkages in carbon, nitrogen, and sulfur cycling among widespread estuary sediment bacteria.</title>
        <authorList>
            <person name="Baker B.J."/>
            <person name="Lazar C.S."/>
            <person name="Teske A.P."/>
            <person name="Dick G.J."/>
        </authorList>
    </citation>
    <scope>NUCLEOTIDE SEQUENCE [LARGE SCALE GENOMIC DNA]</scope>
    <source>
        <strain evidence="6">DG_56</strain>
    </source>
</reference>